<gene>
    <name evidence="2" type="ORF">BE18_17060</name>
</gene>
<dbReference type="InterPro" id="IPR013783">
    <property type="entry name" value="Ig-like_fold"/>
</dbReference>
<reference evidence="2 3" key="1">
    <citation type="submission" date="2014-02" db="EMBL/GenBank/DDBJ databases">
        <title>The small core and large imbalanced accessory genome model reveals a collaborative survival strategy of Sorangium cellulosum strains in nature.</title>
        <authorList>
            <person name="Han K."/>
            <person name="Peng R."/>
            <person name="Blom J."/>
            <person name="Li Y.-Z."/>
        </authorList>
    </citation>
    <scope>NUCLEOTIDE SEQUENCE [LARGE SCALE GENOMIC DNA]</scope>
    <source>
        <strain evidence="2 3">So0149</strain>
    </source>
</reference>
<evidence type="ECO:0000259" key="1">
    <source>
        <dbReference type="Pfam" id="PF10633"/>
    </source>
</evidence>
<comment type="caution">
    <text evidence="2">The sequence shown here is derived from an EMBL/GenBank/DDBJ whole genome shotgun (WGS) entry which is preliminary data.</text>
</comment>
<proteinExistence type="predicted"/>
<dbReference type="Proteomes" id="UP000075515">
    <property type="component" value="Unassembled WGS sequence"/>
</dbReference>
<dbReference type="Gene3D" id="2.60.40.10">
    <property type="entry name" value="Immunoglobulins"/>
    <property type="match status" value="1"/>
</dbReference>
<organism evidence="2 3">
    <name type="scientific">Sorangium cellulosum</name>
    <name type="common">Polyangium cellulosum</name>
    <dbReference type="NCBI Taxonomy" id="56"/>
    <lineage>
        <taxon>Bacteria</taxon>
        <taxon>Pseudomonadati</taxon>
        <taxon>Myxococcota</taxon>
        <taxon>Polyangia</taxon>
        <taxon>Polyangiales</taxon>
        <taxon>Polyangiaceae</taxon>
        <taxon>Sorangium</taxon>
    </lineage>
</organism>
<evidence type="ECO:0000313" key="2">
    <source>
        <dbReference type="EMBL" id="KYF81946.1"/>
    </source>
</evidence>
<sequence length="111" mass="10937">MYRVSPAPAPETLAPALSVGATLGTLISGHPEGATLTTEVEIQGISDAAAVTVDVTAPEGWGVVAENASSSALLSSDASLGTAWTIHVPEGTPAGRYTILVTTTYGGGDGG</sequence>
<feature type="domain" description="Alpha-galactosidase NEW3" evidence="1">
    <location>
        <begin position="35"/>
        <end position="105"/>
    </location>
</feature>
<protein>
    <recommendedName>
        <fullName evidence="1">Alpha-galactosidase NEW3 domain-containing protein</fullName>
    </recommendedName>
</protein>
<dbReference type="EMBL" id="JEMC01003351">
    <property type="protein sequence ID" value="KYF81946.1"/>
    <property type="molecule type" value="Genomic_DNA"/>
</dbReference>
<name>A0A150S558_SORCE</name>
<dbReference type="AlphaFoldDB" id="A0A150S558"/>
<dbReference type="InterPro" id="IPR018905">
    <property type="entry name" value="A-galactase_NEW3"/>
</dbReference>
<accession>A0A150S558</accession>
<evidence type="ECO:0000313" key="3">
    <source>
        <dbReference type="Proteomes" id="UP000075515"/>
    </source>
</evidence>
<dbReference type="Pfam" id="PF10633">
    <property type="entry name" value="NPCBM_assoc"/>
    <property type="match status" value="1"/>
</dbReference>